<keyword evidence="3" id="KW-1185">Reference proteome</keyword>
<sequence>MMNFEGIQDLGGASAQNETQAPEEKVVNLEEQKKKRQPFAYWNVGGRSFRMKLKASGIGRLENKYRQNLMNMIDDIPPLSVMLTIIQEAMSPWEHGIDYQDVQKLYDAWIDEGNSQLELYQKILIPLMVVSGFLPEKTAASLLEEIENA</sequence>
<protein>
    <recommendedName>
        <fullName evidence="4">Tail assembly chaperone</fullName>
    </recommendedName>
</protein>
<feature type="compositionally biased region" description="Basic and acidic residues" evidence="1">
    <location>
        <begin position="22"/>
        <end position="31"/>
    </location>
</feature>
<evidence type="ECO:0008006" key="4">
    <source>
        <dbReference type="Google" id="ProtNLM"/>
    </source>
</evidence>
<reference evidence="2 3" key="1">
    <citation type="submission" date="2019-07" db="EMBL/GenBank/DDBJ databases">
        <authorList>
            <person name="Hibberd C M."/>
            <person name="Gehrig L. J."/>
            <person name="Chang H.-W."/>
            <person name="Venkatesh S."/>
        </authorList>
    </citation>
    <scope>NUCLEOTIDE SEQUENCE [LARGE SCALE GENOMIC DNA]</scope>
    <source>
        <strain evidence="2">Blautia_luti_SSTS_Bg7063</strain>
    </source>
</reference>
<proteinExistence type="predicted"/>
<evidence type="ECO:0000313" key="2">
    <source>
        <dbReference type="EMBL" id="VUX37315.1"/>
    </source>
</evidence>
<name>A0A564VXM1_9FIRM</name>
<dbReference type="Proteomes" id="UP000408482">
    <property type="component" value="Unassembled WGS sequence"/>
</dbReference>
<evidence type="ECO:0000256" key="1">
    <source>
        <dbReference type="SAM" id="MobiDB-lite"/>
    </source>
</evidence>
<dbReference type="RefSeq" id="WP_144093655.1">
    <property type="nucleotide sequence ID" value="NZ_CABHMX010000018.1"/>
</dbReference>
<evidence type="ECO:0000313" key="3">
    <source>
        <dbReference type="Proteomes" id="UP000408482"/>
    </source>
</evidence>
<dbReference type="AlphaFoldDB" id="A0A564VXM1"/>
<dbReference type="EMBL" id="CABHNW010000073">
    <property type="protein sequence ID" value="VUX37315.1"/>
    <property type="molecule type" value="Genomic_DNA"/>
</dbReference>
<feature type="region of interest" description="Disordered" evidence="1">
    <location>
        <begin position="1"/>
        <end position="31"/>
    </location>
</feature>
<organism evidence="2 3">
    <name type="scientific">Blautia luti</name>
    <dbReference type="NCBI Taxonomy" id="89014"/>
    <lineage>
        <taxon>Bacteria</taxon>
        <taxon>Bacillati</taxon>
        <taxon>Bacillota</taxon>
        <taxon>Clostridia</taxon>
        <taxon>Lachnospirales</taxon>
        <taxon>Lachnospiraceae</taxon>
        <taxon>Blautia</taxon>
    </lineage>
</organism>
<accession>A0A564VXM1</accession>
<gene>
    <name evidence="2" type="ORF">RSSSTS7063_03118</name>
</gene>